<dbReference type="Proteomes" id="UP000579812">
    <property type="component" value="Unassembled WGS sequence"/>
</dbReference>
<dbReference type="GO" id="GO:0004757">
    <property type="term" value="F:sepiapterin reductase (NADP+) activity"/>
    <property type="evidence" value="ECO:0007669"/>
    <property type="project" value="UniProtKB-EC"/>
</dbReference>
<comment type="subcellular location">
    <subcellularLocation>
        <location evidence="1">Cytoplasm</location>
    </subcellularLocation>
</comment>
<dbReference type="EC" id="1.1.1.153" evidence="4"/>
<evidence type="ECO:0000256" key="4">
    <source>
        <dbReference type="ARBA" id="ARBA00013075"/>
    </source>
</evidence>
<evidence type="ECO:0000313" key="10">
    <source>
        <dbReference type="Proteomes" id="UP000579812"/>
    </source>
</evidence>
<keyword evidence="7" id="KW-0521">NADP</keyword>
<evidence type="ECO:0000256" key="3">
    <source>
        <dbReference type="ARBA" id="ARBA00011738"/>
    </source>
</evidence>
<evidence type="ECO:0000256" key="2">
    <source>
        <dbReference type="ARBA" id="ARBA00010483"/>
    </source>
</evidence>
<name>A0A7J6D0G9_9TELE</name>
<dbReference type="FunFam" id="3.40.50.720:FF:000259">
    <property type="entry name" value="Sepiapterin reductase"/>
    <property type="match status" value="1"/>
</dbReference>
<dbReference type="Pfam" id="PF00106">
    <property type="entry name" value="adh_short"/>
    <property type="match status" value="1"/>
</dbReference>
<dbReference type="PANTHER" id="PTHR44085:SF2">
    <property type="entry name" value="SEPIAPTERIN REDUCTASE"/>
    <property type="match status" value="1"/>
</dbReference>
<protein>
    <recommendedName>
        <fullName evidence="5">Sepiapterin reductase</fullName>
        <ecNumber evidence="4">1.1.1.153</ecNumber>
    </recommendedName>
</protein>
<dbReference type="InterPro" id="IPR036291">
    <property type="entry name" value="NAD(P)-bd_dom_sf"/>
</dbReference>
<dbReference type="InterPro" id="IPR051721">
    <property type="entry name" value="Biopterin_syn/organic_redct"/>
</dbReference>
<evidence type="ECO:0000256" key="7">
    <source>
        <dbReference type="ARBA" id="ARBA00022857"/>
    </source>
</evidence>
<sequence>MMSSASGFGKALVIITGASKGFGRALALSIAPRLAAGSALILAARSDDLLQQLKADLSRAHPALTLRCAAADLSCQAGVESVIAAITHSDPDIEHLLLFNNAASLGDVSRFCGDFTDVDEVNSYLSLNVSSALCVTAGVLRAVPRRSGLTRVVVNISSLCALRPFPSWVLYCSGKAARDMMFRVLAEEEPELRVLNYAPGPLDTDMQRQARSSSADDALRSSFSVMHAQGQLLTCDQSISKLMQVLLEDKYTSGAHLDFYDL</sequence>
<comment type="caution">
    <text evidence="9">The sequence shown here is derived from an EMBL/GenBank/DDBJ whole genome shotgun (WGS) entry which is preliminary data.</text>
</comment>
<gene>
    <name evidence="9" type="ORF">G5714_005253</name>
</gene>
<evidence type="ECO:0000256" key="5">
    <source>
        <dbReference type="ARBA" id="ARBA00019170"/>
    </source>
</evidence>
<dbReference type="PANTHER" id="PTHR44085">
    <property type="entry name" value="SEPIAPTERIN REDUCTASE"/>
    <property type="match status" value="1"/>
</dbReference>
<keyword evidence="8" id="KW-0560">Oxidoreductase</keyword>
<comment type="subunit">
    <text evidence="3">Homodimer.</text>
</comment>
<evidence type="ECO:0000313" key="9">
    <source>
        <dbReference type="EMBL" id="KAF4112708.1"/>
    </source>
</evidence>
<evidence type="ECO:0000256" key="6">
    <source>
        <dbReference type="ARBA" id="ARBA00022490"/>
    </source>
</evidence>
<evidence type="ECO:0000256" key="1">
    <source>
        <dbReference type="ARBA" id="ARBA00004496"/>
    </source>
</evidence>
<dbReference type="AlphaFoldDB" id="A0A7J6D0G9"/>
<evidence type="ECO:0000256" key="8">
    <source>
        <dbReference type="ARBA" id="ARBA00023002"/>
    </source>
</evidence>
<dbReference type="InterPro" id="IPR002347">
    <property type="entry name" value="SDR_fam"/>
</dbReference>
<dbReference type="InterPro" id="IPR006393">
    <property type="entry name" value="Sepiapterin_red"/>
</dbReference>
<dbReference type="SUPFAM" id="SSF51735">
    <property type="entry name" value="NAD(P)-binding Rossmann-fold domains"/>
    <property type="match status" value="1"/>
</dbReference>
<dbReference type="NCBIfam" id="TIGR01500">
    <property type="entry name" value="sepiapter_red"/>
    <property type="match status" value="1"/>
</dbReference>
<dbReference type="GO" id="GO:0006729">
    <property type="term" value="P:tetrahydrobiopterin biosynthetic process"/>
    <property type="evidence" value="ECO:0007669"/>
    <property type="project" value="InterPro"/>
</dbReference>
<comment type="similarity">
    <text evidence="2">Belongs to the sepiapterin reductase family.</text>
</comment>
<reference evidence="9 10" key="1">
    <citation type="submission" date="2020-04" db="EMBL/GenBank/DDBJ databases">
        <title>Chromosome-level genome assembly of a cyprinid fish Onychostoma macrolepis by integration of Nanopore Sequencing, Bionano and Hi-C technology.</title>
        <authorList>
            <person name="Wang D."/>
        </authorList>
    </citation>
    <scope>NUCLEOTIDE SEQUENCE [LARGE SCALE GENOMIC DNA]</scope>
    <source>
        <strain evidence="9">SWU-2019</strain>
        <tissue evidence="9">Muscle</tissue>
    </source>
</reference>
<keyword evidence="10" id="KW-1185">Reference proteome</keyword>
<dbReference type="CDD" id="cd05367">
    <property type="entry name" value="SPR-like_SDR_c"/>
    <property type="match status" value="1"/>
</dbReference>
<accession>A0A7J6D0G9</accession>
<dbReference type="GO" id="GO:0005737">
    <property type="term" value="C:cytoplasm"/>
    <property type="evidence" value="ECO:0007669"/>
    <property type="project" value="UniProtKB-SubCell"/>
</dbReference>
<dbReference type="Gene3D" id="3.40.50.720">
    <property type="entry name" value="NAD(P)-binding Rossmann-like Domain"/>
    <property type="match status" value="1"/>
</dbReference>
<dbReference type="EMBL" id="JAAMOB010000005">
    <property type="protein sequence ID" value="KAF4112708.1"/>
    <property type="molecule type" value="Genomic_DNA"/>
</dbReference>
<proteinExistence type="inferred from homology"/>
<dbReference type="PRINTS" id="PR00081">
    <property type="entry name" value="GDHRDH"/>
</dbReference>
<organism evidence="9 10">
    <name type="scientific">Onychostoma macrolepis</name>
    <dbReference type="NCBI Taxonomy" id="369639"/>
    <lineage>
        <taxon>Eukaryota</taxon>
        <taxon>Metazoa</taxon>
        <taxon>Chordata</taxon>
        <taxon>Craniata</taxon>
        <taxon>Vertebrata</taxon>
        <taxon>Euteleostomi</taxon>
        <taxon>Actinopterygii</taxon>
        <taxon>Neopterygii</taxon>
        <taxon>Teleostei</taxon>
        <taxon>Ostariophysi</taxon>
        <taxon>Cypriniformes</taxon>
        <taxon>Cyprinidae</taxon>
        <taxon>Acrossocheilinae</taxon>
        <taxon>Onychostoma</taxon>
    </lineage>
</organism>
<keyword evidence="6" id="KW-0963">Cytoplasm</keyword>
<dbReference type="OrthoDB" id="153074at2759"/>